<accession>A0A0T6LP19</accession>
<dbReference type="AlphaFoldDB" id="A0A0T6LP19"/>
<name>A0A0T6LP19_WENVI</name>
<gene>
    <name evidence="2" type="ORF">AQ490_05350</name>
</gene>
<dbReference type="Proteomes" id="UP000050867">
    <property type="component" value="Unassembled WGS sequence"/>
</dbReference>
<dbReference type="RefSeq" id="WP_018383388.1">
    <property type="nucleotide sequence ID" value="NZ_LLZU01000035.1"/>
</dbReference>
<evidence type="ECO:0000313" key="3">
    <source>
        <dbReference type="Proteomes" id="UP000050867"/>
    </source>
</evidence>
<dbReference type="eggNOG" id="COG0421">
    <property type="taxonomic scope" value="Bacteria"/>
</dbReference>
<keyword evidence="3" id="KW-1185">Reference proteome</keyword>
<dbReference type="CDD" id="cd02440">
    <property type="entry name" value="AdoMet_MTases"/>
    <property type="match status" value="1"/>
</dbReference>
<keyword evidence="1" id="KW-0620">Polyamine biosynthesis</keyword>
<dbReference type="PANTHER" id="PTHR43317:SF1">
    <property type="entry name" value="THERMOSPERMINE SYNTHASE ACAULIS5"/>
    <property type="match status" value="1"/>
</dbReference>
<protein>
    <submittedName>
        <fullName evidence="2">Spermine synthase</fullName>
    </submittedName>
</protein>
<dbReference type="STRING" id="76728.AQ490_05350"/>
<dbReference type="EMBL" id="LLZU01000035">
    <property type="protein sequence ID" value="KRV47798.1"/>
    <property type="molecule type" value="Genomic_DNA"/>
</dbReference>
<comment type="caution">
    <text evidence="2">The sequence shown here is derived from an EMBL/GenBank/DDBJ whole genome shotgun (WGS) entry which is preliminary data.</text>
</comment>
<dbReference type="NCBIfam" id="NF037959">
    <property type="entry name" value="MFS_SpdSyn"/>
    <property type="match status" value="1"/>
</dbReference>
<dbReference type="Gene3D" id="3.40.50.150">
    <property type="entry name" value="Vaccinia Virus protein VP39"/>
    <property type="match status" value="1"/>
</dbReference>
<sequence>MAVANNTRRSGRRTPEPVRVCVSHGVAELVPDRDRPRAWTLLVDGAPQSHVDLDDPGRLSFEYQRRLGHAADLVAPAGQPVRAVHLGGGGLTLARYLAATRPGSRQRVVEWDAELVRLVREALPWPRGWQIRVRTDDARAGLARVPDGWADLLVADVYAGARTPAHLTTVEFLTDAARALRPGGTYAANLVDGPPLAFTRSQVATVRAVFPEVCAYADPSVLRGRRYGNVILLGSSAPLDVTGLAGRVARDPFPGRVVHGDELNRFTAGASPVLDAGAVDSPRPPDTAFDPG</sequence>
<evidence type="ECO:0000256" key="1">
    <source>
        <dbReference type="ARBA" id="ARBA00023115"/>
    </source>
</evidence>
<organism evidence="2 3">
    <name type="scientific">Wenjunlia vitaminophila</name>
    <name type="common">Streptomyces vitaminophilus</name>
    <dbReference type="NCBI Taxonomy" id="76728"/>
    <lineage>
        <taxon>Bacteria</taxon>
        <taxon>Bacillati</taxon>
        <taxon>Actinomycetota</taxon>
        <taxon>Actinomycetes</taxon>
        <taxon>Kitasatosporales</taxon>
        <taxon>Streptomycetaceae</taxon>
        <taxon>Wenjunlia</taxon>
    </lineage>
</organism>
<evidence type="ECO:0000313" key="2">
    <source>
        <dbReference type="EMBL" id="KRV47798.1"/>
    </source>
</evidence>
<dbReference type="PANTHER" id="PTHR43317">
    <property type="entry name" value="THERMOSPERMINE SYNTHASE ACAULIS5"/>
    <property type="match status" value="1"/>
</dbReference>
<dbReference type="SUPFAM" id="SSF53335">
    <property type="entry name" value="S-adenosyl-L-methionine-dependent methyltransferases"/>
    <property type="match status" value="1"/>
</dbReference>
<dbReference type="GO" id="GO:0006596">
    <property type="term" value="P:polyamine biosynthetic process"/>
    <property type="evidence" value="ECO:0007669"/>
    <property type="project" value="UniProtKB-KW"/>
</dbReference>
<dbReference type="InterPro" id="IPR029063">
    <property type="entry name" value="SAM-dependent_MTases_sf"/>
</dbReference>
<proteinExistence type="predicted"/>
<reference evidence="2 3" key="1">
    <citation type="submission" date="2015-10" db="EMBL/GenBank/DDBJ databases">
        <title>Draft genome sequence of pyrrolomycin-producing Streptomyces vitaminophilus.</title>
        <authorList>
            <person name="Graham D.E."/>
            <person name="Mahan K.M."/>
            <person name="Klingeman D.M."/>
            <person name="Hettich R.L."/>
            <person name="Parry R.J."/>
        </authorList>
    </citation>
    <scope>NUCLEOTIDE SEQUENCE [LARGE SCALE GENOMIC DNA]</scope>
    <source>
        <strain evidence="2 3">ATCC 31673</strain>
    </source>
</reference>